<organism evidence="1 2">
    <name type="scientific">Lottia gigantea</name>
    <name type="common">Giant owl limpet</name>
    <dbReference type="NCBI Taxonomy" id="225164"/>
    <lineage>
        <taxon>Eukaryota</taxon>
        <taxon>Metazoa</taxon>
        <taxon>Spiralia</taxon>
        <taxon>Lophotrochozoa</taxon>
        <taxon>Mollusca</taxon>
        <taxon>Gastropoda</taxon>
        <taxon>Patellogastropoda</taxon>
        <taxon>Lottioidea</taxon>
        <taxon>Lottiidae</taxon>
        <taxon>Lottia</taxon>
    </lineage>
</organism>
<evidence type="ECO:0008006" key="3">
    <source>
        <dbReference type="Google" id="ProtNLM"/>
    </source>
</evidence>
<feature type="non-terminal residue" evidence="1">
    <location>
        <position position="1"/>
    </location>
</feature>
<dbReference type="InterPro" id="IPR053317">
    <property type="entry name" value="Tubulin_polyglutamylase"/>
</dbReference>
<name>V4CKY4_LOTGI</name>
<evidence type="ECO:0000313" key="1">
    <source>
        <dbReference type="EMBL" id="ESP02910.1"/>
    </source>
</evidence>
<dbReference type="Proteomes" id="UP000030746">
    <property type="component" value="Unassembled WGS sequence"/>
</dbReference>
<proteinExistence type="predicted"/>
<dbReference type="EMBL" id="KB200129">
    <property type="protein sequence ID" value="ESP02910.1"/>
    <property type="molecule type" value="Genomic_DNA"/>
</dbReference>
<keyword evidence="2" id="KW-1185">Reference proteome</keyword>
<dbReference type="OMA" id="CGYITNK"/>
<gene>
    <name evidence="1" type="ORF">LOTGIDRAFT_110692</name>
</gene>
<dbReference type="AlphaFoldDB" id="V4CKY4"/>
<dbReference type="OrthoDB" id="202825at2759"/>
<dbReference type="KEGG" id="lgi:LOTGIDRAFT_110692"/>
<dbReference type="InterPro" id="IPR004344">
    <property type="entry name" value="TTL/TTLL_fam"/>
</dbReference>
<sequence>LESGYLQHVFNVFERLGYVNGSPFSDWEVLWSHDYPFVSLSKHVSDLKPYQKVNHFPGSGYITNKASLASTNMPFIPKAFKMPEEKKKFLEYVNNHQDTMWVKKGNHHRGIEIKSVQELDLTQKGTFIQEYVAKPYLIDGKKFDIGIYTILTSINPLRLYIVNGEVLVRFCAKKYHPFDPKTKEQYVVGDNYTPMWQVPSLKEIFTEMEFSFKNTLHYQISNKTSENRANQMWSDIEEAILTVYKDKESKLIESAAKYKTTRNFFEMVRFDFVLDEDLNVYLMEANMSPNLSSNHFKENKRLYEHVIYNMLGLVGIGRSVTSHYHRSADDVQEMLVSRKDISVFPEFCIKHCLQSCLQLECKICSHCLTTSLESTLKTAYLEHMNKGSCKRLFPPIMVGDKVFQSLKKTNKLMQIWFIGKCRHNPSFCI</sequence>
<dbReference type="SUPFAM" id="SSF56059">
    <property type="entry name" value="Glutathione synthetase ATP-binding domain-like"/>
    <property type="match status" value="1"/>
</dbReference>
<reference evidence="1 2" key="1">
    <citation type="journal article" date="2013" name="Nature">
        <title>Insights into bilaterian evolution from three spiralian genomes.</title>
        <authorList>
            <person name="Simakov O."/>
            <person name="Marletaz F."/>
            <person name="Cho S.J."/>
            <person name="Edsinger-Gonzales E."/>
            <person name="Havlak P."/>
            <person name="Hellsten U."/>
            <person name="Kuo D.H."/>
            <person name="Larsson T."/>
            <person name="Lv J."/>
            <person name="Arendt D."/>
            <person name="Savage R."/>
            <person name="Osoegawa K."/>
            <person name="de Jong P."/>
            <person name="Grimwood J."/>
            <person name="Chapman J.A."/>
            <person name="Shapiro H."/>
            <person name="Aerts A."/>
            <person name="Otillar R.P."/>
            <person name="Terry A.Y."/>
            <person name="Boore J.L."/>
            <person name="Grigoriev I.V."/>
            <person name="Lindberg D.R."/>
            <person name="Seaver E.C."/>
            <person name="Weisblat D.A."/>
            <person name="Putnam N.H."/>
            <person name="Rokhsar D.S."/>
        </authorList>
    </citation>
    <scope>NUCLEOTIDE SEQUENCE [LARGE SCALE GENOMIC DNA]</scope>
</reference>
<dbReference type="CTD" id="20230619"/>
<dbReference type="HOGENOM" id="CLU_038007_0_0_1"/>
<dbReference type="PANTHER" id="PTHR47113">
    <property type="entry name" value="LD09343P"/>
    <property type="match status" value="1"/>
</dbReference>
<dbReference type="PANTHER" id="PTHR47113:SF1">
    <property type="entry name" value="LD09343P"/>
    <property type="match status" value="1"/>
</dbReference>
<dbReference type="STRING" id="225164.V4CKY4"/>
<dbReference type="PROSITE" id="PS51221">
    <property type="entry name" value="TTL"/>
    <property type="match status" value="1"/>
</dbReference>
<evidence type="ECO:0000313" key="2">
    <source>
        <dbReference type="Proteomes" id="UP000030746"/>
    </source>
</evidence>
<dbReference type="Pfam" id="PF03133">
    <property type="entry name" value="TTL"/>
    <property type="match status" value="1"/>
</dbReference>
<protein>
    <recommendedName>
        <fullName evidence="3">Tubulin--tyrosine ligase-like protein 9</fullName>
    </recommendedName>
</protein>
<dbReference type="Gene3D" id="3.30.470.20">
    <property type="entry name" value="ATP-grasp fold, B domain"/>
    <property type="match status" value="1"/>
</dbReference>
<accession>V4CKY4</accession>
<dbReference type="GeneID" id="20230619"/>
<dbReference type="RefSeq" id="XP_009046380.1">
    <property type="nucleotide sequence ID" value="XM_009048132.1"/>
</dbReference>